<name>A0A0K1JDF6_9MICO</name>
<dbReference type="PATRIC" id="fig|571913.6.peg.20"/>
<dbReference type="InterPro" id="IPR044855">
    <property type="entry name" value="CoA-Trfase_III_dom3_sf"/>
</dbReference>
<dbReference type="InterPro" id="IPR050509">
    <property type="entry name" value="CoA-transferase_III"/>
</dbReference>
<dbReference type="InterPro" id="IPR023606">
    <property type="entry name" value="CoA-Trfase_III_dom_1_sf"/>
</dbReference>
<dbReference type="Gene3D" id="3.30.1540.10">
    <property type="entry name" value="formyl-coa transferase, domain 3"/>
    <property type="match status" value="1"/>
</dbReference>
<accession>A0A0K1JDF6</accession>
<dbReference type="Proteomes" id="UP000066480">
    <property type="component" value="Chromosome"/>
</dbReference>
<evidence type="ECO:0000313" key="1">
    <source>
        <dbReference type="EMBL" id="AKU14640.1"/>
    </source>
</evidence>
<dbReference type="SUPFAM" id="SSF89796">
    <property type="entry name" value="CoA-transferase family III (CaiB/BaiF)"/>
    <property type="match status" value="1"/>
</dbReference>
<keyword evidence="2" id="KW-1185">Reference proteome</keyword>
<dbReference type="EMBL" id="CP011112">
    <property type="protein sequence ID" value="AKU14640.1"/>
    <property type="molecule type" value="Genomic_DNA"/>
</dbReference>
<dbReference type="RefSeq" id="WP_052589158.1">
    <property type="nucleotide sequence ID" value="NZ_CP011112.1"/>
</dbReference>
<dbReference type="OrthoDB" id="9797653at2"/>
<organism evidence="1 2">
    <name type="scientific">Luteipulveratus mongoliensis</name>
    <dbReference type="NCBI Taxonomy" id="571913"/>
    <lineage>
        <taxon>Bacteria</taxon>
        <taxon>Bacillati</taxon>
        <taxon>Actinomycetota</taxon>
        <taxon>Actinomycetes</taxon>
        <taxon>Micrococcales</taxon>
        <taxon>Dermacoccaceae</taxon>
        <taxon>Luteipulveratus</taxon>
    </lineage>
</organism>
<sequence length="285" mass="30050">MSELPLAGVRVVSLAINLPGPAAAARLTTLGAEVTKVEPPSGDPLAFGGPDYYTRLTKGQEIVTLNLKDEADLDVLWTLLADTDLLVTSSRPSALARLGLDWSTLHARLPQLCQVAIVGHPGEAAEVAGHDLTYQAGVGTLQPPHMPTVLIADLGGAERAVADGVAALVQRGRTGEGVHREVALSDVAEDMSQPVRNRLTTAEGFLGGALPAYGIYSTASGFIAVAALEGHFWQNLTEQLGVEGSRSDLEAVFTTRTADEWEVWAREHDLPIAAVRSPQPADAKD</sequence>
<dbReference type="PANTHER" id="PTHR48228">
    <property type="entry name" value="SUCCINYL-COA--D-CITRAMALATE COA-TRANSFERASE"/>
    <property type="match status" value="1"/>
</dbReference>
<proteinExistence type="predicted"/>
<reference evidence="1 2" key="1">
    <citation type="submission" date="2015-03" db="EMBL/GenBank/DDBJ databases">
        <title>Luteipulveratus halotolerans sp. nov., a novel actinobacterium (Dermacoccaceae) from Sarawak, Malaysia.</title>
        <authorList>
            <person name="Juboi H."/>
            <person name="Basik A."/>
            <person name="Shamsul S.S."/>
            <person name="Arnold P."/>
            <person name="Schmitt E.K."/>
            <person name="Sanglier J.-J."/>
            <person name="Yeo T."/>
        </authorList>
    </citation>
    <scope>NUCLEOTIDE SEQUENCE [LARGE SCALE GENOMIC DNA]</scope>
    <source>
        <strain evidence="1 2">MN07-A0370</strain>
    </source>
</reference>
<dbReference type="KEGG" id="lmoi:VV02_00100"/>
<dbReference type="GO" id="GO:0003824">
    <property type="term" value="F:catalytic activity"/>
    <property type="evidence" value="ECO:0007669"/>
    <property type="project" value="InterPro"/>
</dbReference>
<gene>
    <name evidence="1" type="ORF">VV02_00100</name>
</gene>
<dbReference type="Pfam" id="PF02515">
    <property type="entry name" value="CoA_transf_3"/>
    <property type="match status" value="1"/>
</dbReference>
<dbReference type="PANTHER" id="PTHR48228:SF5">
    <property type="entry name" value="ALPHA-METHYLACYL-COA RACEMASE"/>
    <property type="match status" value="1"/>
</dbReference>
<dbReference type="STRING" id="571913.VV02_00100"/>
<dbReference type="AlphaFoldDB" id="A0A0K1JDF6"/>
<dbReference type="InterPro" id="IPR003673">
    <property type="entry name" value="CoA-Trfase_fam_III"/>
</dbReference>
<evidence type="ECO:0000313" key="2">
    <source>
        <dbReference type="Proteomes" id="UP000066480"/>
    </source>
</evidence>
<dbReference type="Gene3D" id="3.40.50.10540">
    <property type="entry name" value="Crotonobetainyl-coa:carnitine coa-transferase, domain 1"/>
    <property type="match status" value="1"/>
</dbReference>
<protein>
    <submittedName>
        <fullName evidence="1">2-octaprenyl-3-methyl-6-methoxy-1,4-benzoquinol hydroxylase</fullName>
    </submittedName>
</protein>